<accession>A0A8I6S747</accession>
<protein>
    <recommendedName>
        <fullName evidence="8">Odorant binding protein</fullName>
    </recommendedName>
</protein>
<dbReference type="AlphaFoldDB" id="A0A8I6S747"/>
<dbReference type="KEGG" id="clec:106670872"/>
<evidence type="ECO:0000256" key="4">
    <source>
        <dbReference type="ARBA" id="ARBA00022729"/>
    </source>
</evidence>
<name>A0A8I6S747_CIMLE</name>
<dbReference type="PANTHER" id="PTHR11857">
    <property type="entry name" value="ODORANT BINDING PROTEIN-RELATED"/>
    <property type="match status" value="1"/>
</dbReference>
<comment type="subcellular location">
    <subcellularLocation>
        <location evidence="1">Secreted</location>
    </subcellularLocation>
</comment>
<keyword evidence="3" id="KW-0964">Secreted</keyword>
<dbReference type="OMA" id="LHKCWKQ"/>
<feature type="chain" id="PRO_5035186868" description="Odorant binding protein" evidence="5">
    <location>
        <begin position="17"/>
        <end position="133"/>
    </location>
</feature>
<dbReference type="CDD" id="cd23992">
    <property type="entry name" value="PBP_GOBP"/>
    <property type="match status" value="1"/>
</dbReference>
<reference evidence="6" key="1">
    <citation type="submission" date="2022-01" db="UniProtKB">
        <authorList>
            <consortium name="EnsemblMetazoa"/>
        </authorList>
    </citation>
    <scope>IDENTIFICATION</scope>
</reference>
<dbReference type="InterPro" id="IPR036728">
    <property type="entry name" value="PBP_GOBP_sf"/>
</dbReference>
<dbReference type="PANTHER" id="PTHR11857:SF43">
    <property type="entry name" value="GEO07291P1-RELATED"/>
    <property type="match status" value="1"/>
</dbReference>
<dbReference type="GO" id="GO:0005549">
    <property type="term" value="F:odorant binding"/>
    <property type="evidence" value="ECO:0007669"/>
    <property type="project" value="InterPro"/>
</dbReference>
<dbReference type="Pfam" id="PF01395">
    <property type="entry name" value="PBP_GOBP"/>
    <property type="match status" value="1"/>
</dbReference>
<evidence type="ECO:0000256" key="2">
    <source>
        <dbReference type="ARBA" id="ARBA00008098"/>
    </source>
</evidence>
<evidence type="ECO:0008006" key="8">
    <source>
        <dbReference type="Google" id="ProtNLM"/>
    </source>
</evidence>
<dbReference type="GO" id="GO:0005615">
    <property type="term" value="C:extracellular space"/>
    <property type="evidence" value="ECO:0007669"/>
    <property type="project" value="TreeGrafter"/>
</dbReference>
<evidence type="ECO:0000256" key="5">
    <source>
        <dbReference type="SAM" id="SignalP"/>
    </source>
</evidence>
<dbReference type="EnsemblMetazoa" id="XM_014401527.2">
    <property type="protein sequence ID" value="XP_014257013.1"/>
    <property type="gene ID" value="LOC106670872"/>
</dbReference>
<comment type="similarity">
    <text evidence="2">Belongs to the PBP/GOBP family.</text>
</comment>
<evidence type="ECO:0000256" key="1">
    <source>
        <dbReference type="ARBA" id="ARBA00004613"/>
    </source>
</evidence>
<dbReference type="SMART" id="SM00708">
    <property type="entry name" value="PhBP"/>
    <property type="match status" value="1"/>
</dbReference>
<dbReference type="OrthoDB" id="5978988at2759"/>
<dbReference type="GO" id="GO:0007608">
    <property type="term" value="P:sensory perception of smell"/>
    <property type="evidence" value="ECO:0007669"/>
    <property type="project" value="TreeGrafter"/>
</dbReference>
<keyword evidence="4 5" id="KW-0732">Signal</keyword>
<evidence type="ECO:0000313" key="6">
    <source>
        <dbReference type="EnsemblMetazoa" id="XP_014257013.1"/>
    </source>
</evidence>
<keyword evidence="7" id="KW-1185">Reference proteome</keyword>
<feature type="signal peptide" evidence="5">
    <location>
        <begin position="1"/>
        <end position="16"/>
    </location>
</feature>
<evidence type="ECO:0000256" key="3">
    <source>
        <dbReference type="ARBA" id="ARBA00022525"/>
    </source>
</evidence>
<dbReference type="Proteomes" id="UP000494040">
    <property type="component" value="Unassembled WGS sequence"/>
</dbReference>
<dbReference type="FunFam" id="1.10.238.20:FF:000001">
    <property type="entry name" value="General odorant-binding protein lush"/>
    <property type="match status" value="1"/>
</dbReference>
<dbReference type="SUPFAM" id="SSF47565">
    <property type="entry name" value="Insect pheromone/odorant-binding proteins"/>
    <property type="match status" value="1"/>
</dbReference>
<evidence type="ECO:0000313" key="7">
    <source>
        <dbReference type="Proteomes" id="UP000494040"/>
    </source>
</evidence>
<proteinExistence type="inferred from homology"/>
<sequence length="133" mass="14196">MLVLLVLSSLIACSYGLTELPPDMQEMAKALHDNCVDETGVDPGLIKPCETGNFADDPKLKCYFKCIFAQVGAISDDDVLDADAFASILPDTAVGLMKSVGACKESKGADGCDLAMNFYKCVYDKDPASFIVI</sequence>
<dbReference type="Gene3D" id="1.10.238.20">
    <property type="entry name" value="Pheromone/general odorant binding protein domain"/>
    <property type="match status" value="1"/>
</dbReference>
<gene>
    <name evidence="6" type="primary">106670872</name>
</gene>
<organism evidence="6 7">
    <name type="scientific">Cimex lectularius</name>
    <name type="common">Bed bug</name>
    <name type="synonym">Acanthia lectularia</name>
    <dbReference type="NCBI Taxonomy" id="79782"/>
    <lineage>
        <taxon>Eukaryota</taxon>
        <taxon>Metazoa</taxon>
        <taxon>Ecdysozoa</taxon>
        <taxon>Arthropoda</taxon>
        <taxon>Hexapoda</taxon>
        <taxon>Insecta</taxon>
        <taxon>Pterygota</taxon>
        <taxon>Neoptera</taxon>
        <taxon>Paraneoptera</taxon>
        <taxon>Hemiptera</taxon>
        <taxon>Heteroptera</taxon>
        <taxon>Panheteroptera</taxon>
        <taxon>Cimicomorpha</taxon>
        <taxon>Cimicidae</taxon>
        <taxon>Cimex</taxon>
    </lineage>
</organism>
<dbReference type="InterPro" id="IPR006170">
    <property type="entry name" value="PBP/GOBP"/>
</dbReference>